<comment type="caution">
    <text evidence="1">The sequence shown here is derived from an EMBL/GenBank/DDBJ whole genome shotgun (WGS) entry which is preliminary data.</text>
</comment>
<accession>A0AAV4CRT8</accession>
<dbReference type="EMBL" id="BLXT01006926">
    <property type="protein sequence ID" value="GFO34592.1"/>
    <property type="molecule type" value="Genomic_DNA"/>
</dbReference>
<sequence>MFLENISLSLHLSGFINIERCDWLSSEFIVLGLRLLQLQVLGKLRHQPNDNYAVSARLIDGGVRFRGFLTSPRLSSQNITGTEGQIGVDLTVSTLQSIFLSRRTSHAKQSGWSVVMRGTVSATRRDVSSDTGTSVTAVSAARSEVYIRSPYCASGEVISERCSRLF</sequence>
<dbReference type="AlphaFoldDB" id="A0AAV4CRT8"/>
<proteinExistence type="predicted"/>
<evidence type="ECO:0000313" key="1">
    <source>
        <dbReference type="EMBL" id="GFO34592.1"/>
    </source>
</evidence>
<gene>
    <name evidence="1" type="ORF">PoB_006109700</name>
</gene>
<evidence type="ECO:0000313" key="2">
    <source>
        <dbReference type="Proteomes" id="UP000735302"/>
    </source>
</evidence>
<dbReference type="Proteomes" id="UP000735302">
    <property type="component" value="Unassembled WGS sequence"/>
</dbReference>
<organism evidence="1 2">
    <name type="scientific">Plakobranchus ocellatus</name>
    <dbReference type="NCBI Taxonomy" id="259542"/>
    <lineage>
        <taxon>Eukaryota</taxon>
        <taxon>Metazoa</taxon>
        <taxon>Spiralia</taxon>
        <taxon>Lophotrochozoa</taxon>
        <taxon>Mollusca</taxon>
        <taxon>Gastropoda</taxon>
        <taxon>Heterobranchia</taxon>
        <taxon>Euthyneura</taxon>
        <taxon>Panpulmonata</taxon>
        <taxon>Sacoglossa</taxon>
        <taxon>Placobranchoidea</taxon>
        <taxon>Plakobranchidae</taxon>
        <taxon>Plakobranchus</taxon>
    </lineage>
</organism>
<reference evidence="1 2" key="1">
    <citation type="journal article" date="2021" name="Elife">
        <title>Chloroplast acquisition without the gene transfer in kleptoplastic sea slugs, Plakobranchus ocellatus.</title>
        <authorList>
            <person name="Maeda T."/>
            <person name="Takahashi S."/>
            <person name="Yoshida T."/>
            <person name="Shimamura S."/>
            <person name="Takaki Y."/>
            <person name="Nagai Y."/>
            <person name="Toyoda A."/>
            <person name="Suzuki Y."/>
            <person name="Arimoto A."/>
            <person name="Ishii H."/>
            <person name="Satoh N."/>
            <person name="Nishiyama T."/>
            <person name="Hasebe M."/>
            <person name="Maruyama T."/>
            <person name="Minagawa J."/>
            <person name="Obokata J."/>
            <person name="Shigenobu S."/>
        </authorList>
    </citation>
    <scope>NUCLEOTIDE SEQUENCE [LARGE SCALE GENOMIC DNA]</scope>
</reference>
<keyword evidence="2" id="KW-1185">Reference proteome</keyword>
<name>A0AAV4CRT8_9GAST</name>
<protein>
    <submittedName>
        <fullName evidence="1">Uncharacterized protein</fullName>
    </submittedName>
</protein>